<gene>
    <name evidence="7" type="primary">WBGene00105439</name>
</gene>
<feature type="compositionally biased region" description="Polar residues" evidence="5">
    <location>
        <begin position="521"/>
        <end position="531"/>
    </location>
</feature>
<dbReference type="InterPro" id="IPR000276">
    <property type="entry name" value="GPCR_Rhodpsn"/>
</dbReference>
<feature type="transmembrane region" description="Helical" evidence="6">
    <location>
        <begin position="107"/>
        <end position="132"/>
    </location>
</feature>
<comment type="subcellular location">
    <subcellularLocation>
        <location evidence="1">Membrane</location>
    </subcellularLocation>
</comment>
<keyword evidence="3 6" id="KW-1133">Transmembrane helix</keyword>
<evidence type="ECO:0000313" key="7">
    <source>
        <dbReference type="EnsemblMetazoa" id="PPA15885.1"/>
    </source>
</evidence>
<organism evidence="7 8">
    <name type="scientific">Pristionchus pacificus</name>
    <name type="common">Parasitic nematode worm</name>
    <dbReference type="NCBI Taxonomy" id="54126"/>
    <lineage>
        <taxon>Eukaryota</taxon>
        <taxon>Metazoa</taxon>
        <taxon>Ecdysozoa</taxon>
        <taxon>Nematoda</taxon>
        <taxon>Chromadorea</taxon>
        <taxon>Rhabditida</taxon>
        <taxon>Rhabditina</taxon>
        <taxon>Diplogasteromorpha</taxon>
        <taxon>Diplogasteroidea</taxon>
        <taxon>Neodiplogasteridae</taxon>
        <taxon>Pristionchus</taxon>
    </lineage>
</organism>
<proteinExistence type="predicted"/>
<feature type="transmembrane region" description="Helical" evidence="6">
    <location>
        <begin position="251"/>
        <end position="274"/>
    </location>
</feature>
<name>A0A2A6BDE7_PRIPA</name>
<accession>A0A2A6BDE7</accession>
<accession>A0A8R1UCI0</accession>
<evidence type="ECO:0000256" key="2">
    <source>
        <dbReference type="ARBA" id="ARBA00022692"/>
    </source>
</evidence>
<dbReference type="OrthoDB" id="5962323at2759"/>
<keyword evidence="4 6" id="KW-0472">Membrane</keyword>
<evidence type="ECO:0000256" key="1">
    <source>
        <dbReference type="ARBA" id="ARBA00004370"/>
    </source>
</evidence>
<dbReference type="InterPro" id="IPR017452">
    <property type="entry name" value="GPCR_Rhodpsn_7TM"/>
</dbReference>
<feature type="transmembrane region" description="Helical" evidence="6">
    <location>
        <begin position="594"/>
        <end position="615"/>
    </location>
</feature>
<dbReference type="EnsemblMetazoa" id="PPA15885.1">
    <property type="protein sequence ID" value="PPA15885.1"/>
    <property type="gene ID" value="WBGene00105439"/>
</dbReference>
<feature type="compositionally biased region" description="Basic and acidic residues" evidence="5">
    <location>
        <begin position="504"/>
        <end position="514"/>
    </location>
</feature>
<feature type="transmembrane region" description="Helical" evidence="6">
    <location>
        <begin position="73"/>
        <end position="95"/>
    </location>
</feature>
<dbReference type="AlphaFoldDB" id="A0A2A6BDE7"/>
<sequence length="711" mass="81838">MEEEELAGVATAMFNLSLSNSTLTSVPTKTYPMSMWDPEWRWEVEMQDPPFHQKYAVLINISMIQPPYVTKPLYAIVVPAILLVAMVTNSLVFFVMNQLGLRTPTNVVLCTMAISELATGISSIPWSIYYLFRDITSDMEMSNFWCSMHQFFALHLPSMFHTISIWLTCYLAIQRFLYVFCPIGMMLFSHRTNILIIFVIFLWAIISEAPKIYLKNLTNYPGRSGRQYCLQSHDWFVEEYIGYNRYISWTYLYKLIFVHVIPCFLLTLFTIALFCKLRWQDSKRAKLLHPDDDDEMDKKKKEDTATTSTSENVSVVQETRELTAVEVMRSATNGDVTALDSIQFIDEGVELGEYEVLINIENVEEGVERKKSFLDGLVEVVPPVIHEVIDEEVLGIPEVHEIHHSNEYKDRPIQRTHEEAIEGVQEVKEEIEIVKEEVVQSTVVHPPIIVVTPPMVVDDDAIELLGSEDMVVPAAERTVEQEIEIVVEEIIVKVVAKVEGEQKPAKPANDDWAKYMRSRSRGSTPSPNGANATEPGERPPLKSYAGSSKFLFIIVIIHLLVELPVSVVLVGRFYYELYGFDIIGTVFAAEFTNVFMVVRNFCIIISYPFNFMIYFGMSSAFKDELADALCMRWIFQLPRYFRRRSSDSIDWRRRFSMPCTKSSELCRRLTVSSSTNVPLFERTEEEEEPREVMIMESHCVLYDQSRNSELL</sequence>
<protein>
    <submittedName>
        <fullName evidence="7">G protein-coupled receptor</fullName>
    </submittedName>
</protein>
<feature type="region of interest" description="Disordered" evidence="5">
    <location>
        <begin position="290"/>
        <end position="313"/>
    </location>
</feature>
<dbReference type="GO" id="GO:0005886">
    <property type="term" value="C:plasma membrane"/>
    <property type="evidence" value="ECO:0000318"/>
    <property type="project" value="GO_Central"/>
</dbReference>
<dbReference type="GO" id="GO:0007186">
    <property type="term" value="P:G protein-coupled receptor signaling pathway"/>
    <property type="evidence" value="ECO:0000318"/>
    <property type="project" value="GO_Central"/>
</dbReference>
<feature type="compositionally biased region" description="Basic and acidic residues" evidence="5">
    <location>
        <begin position="290"/>
        <end position="304"/>
    </location>
</feature>
<dbReference type="SUPFAM" id="SSF81321">
    <property type="entry name" value="Family A G protein-coupled receptor-like"/>
    <property type="match status" value="1"/>
</dbReference>
<dbReference type="PRINTS" id="PR00237">
    <property type="entry name" value="GPCRRHODOPSN"/>
</dbReference>
<evidence type="ECO:0000256" key="5">
    <source>
        <dbReference type="SAM" id="MobiDB-lite"/>
    </source>
</evidence>
<reference evidence="7" key="2">
    <citation type="submission" date="2022-06" db="UniProtKB">
        <authorList>
            <consortium name="EnsemblMetazoa"/>
        </authorList>
    </citation>
    <scope>IDENTIFICATION</scope>
    <source>
        <strain evidence="7">PS312</strain>
    </source>
</reference>
<evidence type="ECO:0000256" key="3">
    <source>
        <dbReference type="ARBA" id="ARBA00022989"/>
    </source>
</evidence>
<dbReference type="Gene3D" id="1.20.1070.10">
    <property type="entry name" value="Rhodopsin 7-helix transmembrane proteins"/>
    <property type="match status" value="2"/>
</dbReference>
<reference evidence="8" key="1">
    <citation type="journal article" date="2008" name="Nat. Genet.">
        <title>The Pristionchus pacificus genome provides a unique perspective on nematode lifestyle and parasitism.</title>
        <authorList>
            <person name="Dieterich C."/>
            <person name="Clifton S.W."/>
            <person name="Schuster L.N."/>
            <person name="Chinwalla A."/>
            <person name="Delehaunty K."/>
            <person name="Dinkelacker I."/>
            <person name="Fulton L."/>
            <person name="Fulton R."/>
            <person name="Godfrey J."/>
            <person name="Minx P."/>
            <person name="Mitreva M."/>
            <person name="Roeseler W."/>
            <person name="Tian H."/>
            <person name="Witte H."/>
            <person name="Yang S.P."/>
            <person name="Wilson R.K."/>
            <person name="Sommer R.J."/>
        </authorList>
    </citation>
    <scope>NUCLEOTIDE SEQUENCE [LARGE SCALE GENOMIC DNA]</scope>
    <source>
        <strain evidence="8">PS312</strain>
    </source>
</reference>
<dbReference type="InterPro" id="IPR053071">
    <property type="entry name" value="GPCR1-related_rcpt"/>
</dbReference>
<feature type="transmembrane region" description="Helical" evidence="6">
    <location>
        <begin position="152"/>
        <end position="173"/>
    </location>
</feature>
<evidence type="ECO:0000313" key="8">
    <source>
        <dbReference type="Proteomes" id="UP000005239"/>
    </source>
</evidence>
<dbReference type="GO" id="GO:0008528">
    <property type="term" value="F:G protein-coupled peptide receptor activity"/>
    <property type="evidence" value="ECO:0000318"/>
    <property type="project" value="GO_Central"/>
</dbReference>
<keyword evidence="8" id="KW-1185">Reference proteome</keyword>
<feature type="region of interest" description="Disordered" evidence="5">
    <location>
        <begin position="504"/>
        <end position="540"/>
    </location>
</feature>
<dbReference type="PANTHER" id="PTHR47023:SF1">
    <property type="entry name" value="SEX PEPTIDE RECEPTOR"/>
    <property type="match status" value="1"/>
</dbReference>
<dbReference type="Proteomes" id="UP000005239">
    <property type="component" value="Unassembled WGS sequence"/>
</dbReference>
<dbReference type="Pfam" id="PF00001">
    <property type="entry name" value="7tm_1"/>
    <property type="match status" value="1"/>
</dbReference>
<evidence type="ECO:0000256" key="4">
    <source>
        <dbReference type="ARBA" id="ARBA00023136"/>
    </source>
</evidence>
<dbReference type="CDD" id="cd14978">
    <property type="entry name" value="7tmA_FMRFamide_R-like"/>
    <property type="match status" value="1"/>
</dbReference>
<feature type="transmembrane region" description="Helical" evidence="6">
    <location>
        <begin position="550"/>
        <end position="574"/>
    </location>
</feature>
<keyword evidence="2 6" id="KW-0812">Transmembrane</keyword>
<dbReference type="PANTHER" id="PTHR47023">
    <property type="entry name" value="SEX PEPTIDE RECEPTOR"/>
    <property type="match status" value="1"/>
</dbReference>
<evidence type="ECO:0000256" key="6">
    <source>
        <dbReference type="SAM" id="Phobius"/>
    </source>
</evidence>
<feature type="transmembrane region" description="Helical" evidence="6">
    <location>
        <begin position="194"/>
        <end position="214"/>
    </location>
</feature>
<dbReference type="PROSITE" id="PS50262">
    <property type="entry name" value="G_PROTEIN_RECEP_F1_2"/>
    <property type="match status" value="1"/>
</dbReference>